<sequence length="431" mass="50320">MYIQVNINMEIEINSLTDLPKLKLLMESSKMKVNKSKLARDMGVDRRTIDKYLAGYSPKTSRDRKSKIDDYYEVISLLLSEESQQIFFYKRILWQYLTDNHGLQCSQSAFRAYILKKTEFQSYFNSGKRRNEKKEVIRFETPPGEQAQLDWKENIRYVTKDGEILFVNVAVLLLAHSRFRVFHLSMSKSQSVLLSFLTESFEAFGGVPKKIVTDNMATVMDDARTDYFEGKVNERFYQFSKDMGFEVKPCIAGKPKTKGKVEAPMKFIDEIHAYQGKFDYEELNQFVQKLCNRINSSYNQGSGKIPILAFKKEKDLLSPLPNERIRDHYKINHIRVKVNPSNMISYKSNQYSVPAGYIGKTVGLQVYDNHIFIYYNTDLIVEHLIKQSKINYKDGHYTETLARHLPYKTDTDIVELAKKNLEAIDEVYRNE</sequence>
<accession>A0A494YR26</accession>
<dbReference type="GO" id="GO:0015074">
    <property type="term" value="P:DNA integration"/>
    <property type="evidence" value="ECO:0007669"/>
    <property type="project" value="InterPro"/>
</dbReference>
<dbReference type="InterPro" id="IPR036397">
    <property type="entry name" value="RNaseH_sf"/>
</dbReference>
<dbReference type="AlphaFoldDB" id="A0A494YR26"/>
<dbReference type="RefSeq" id="WP_121134833.1">
    <property type="nucleotide sequence ID" value="NZ_JBHUFK010000068.1"/>
</dbReference>
<evidence type="ECO:0000259" key="2">
    <source>
        <dbReference type="PROSITE" id="PS50994"/>
    </source>
</evidence>
<protein>
    <submittedName>
        <fullName evidence="3">IS21 family transposase</fullName>
    </submittedName>
</protein>
<evidence type="ECO:0000313" key="4">
    <source>
        <dbReference type="Proteomes" id="UP000281813"/>
    </source>
</evidence>
<dbReference type="Pfam" id="PF00665">
    <property type="entry name" value="rve"/>
    <property type="match status" value="1"/>
</dbReference>
<keyword evidence="4" id="KW-1185">Reference proteome</keyword>
<dbReference type="EMBL" id="RBZO01000066">
    <property type="protein sequence ID" value="RKQ11304.1"/>
    <property type="molecule type" value="Genomic_DNA"/>
</dbReference>
<dbReference type="PROSITE" id="PS50994">
    <property type="entry name" value="INTEGRASE"/>
    <property type="match status" value="1"/>
</dbReference>
<dbReference type="Pfam" id="PF22483">
    <property type="entry name" value="Mu-transpos_C_2"/>
    <property type="match status" value="1"/>
</dbReference>
<proteinExistence type="inferred from homology"/>
<feature type="domain" description="Integrase catalytic" evidence="2">
    <location>
        <begin position="138"/>
        <end position="314"/>
    </location>
</feature>
<dbReference type="InterPro" id="IPR054353">
    <property type="entry name" value="IstA-like_C"/>
</dbReference>
<dbReference type="PANTHER" id="PTHR35004">
    <property type="entry name" value="TRANSPOSASE RV3428C-RELATED"/>
    <property type="match status" value="1"/>
</dbReference>
<comment type="caution">
    <text evidence="3">The sequence shown here is derived from an EMBL/GenBank/DDBJ whole genome shotgun (WGS) entry which is preliminary data.</text>
</comment>
<dbReference type="NCBIfam" id="NF033546">
    <property type="entry name" value="transpos_IS21"/>
    <property type="match status" value="1"/>
</dbReference>
<organism evidence="3 4">
    <name type="scientific">Oceanobacillus bengalensis</name>
    <dbReference type="NCBI Taxonomy" id="1435466"/>
    <lineage>
        <taxon>Bacteria</taxon>
        <taxon>Bacillati</taxon>
        <taxon>Bacillota</taxon>
        <taxon>Bacilli</taxon>
        <taxon>Bacillales</taxon>
        <taxon>Bacillaceae</taxon>
        <taxon>Oceanobacillus</taxon>
    </lineage>
</organism>
<dbReference type="InterPro" id="IPR001584">
    <property type="entry name" value="Integrase_cat-core"/>
</dbReference>
<gene>
    <name evidence="3" type="ORF">D8M05_19840</name>
</gene>
<evidence type="ECO:0000313" key="3">
    <source>
        <dbReference type="EMBL" id="RKQ11304.1"/>
    </source>
</evidence>
<dbReference type="Gene3D" id="3.30.420.10">
    <property type="entry name" value="Ribonuclease H-like superfamily/Ribonuclease H"/>
    <property type="match status" value="1"/>
</dbReference>
<name>A0A494YR26_9BACI</name>
<evidence type="ECO:0000256" key="1">
    <source>
        <dbReference type="ARBA" id="ARBA00009277"/>
    </source>
</evidence>
<dbReference type="Proteomes" id="UP000281813">
    <property type="component" value="Unassembled WGS sequence"/>
</dbReference>
<dbReference type="PANTHER" id="PTHR35004:SF7">
    <property type="entry name" value="INTEGRASE PROTEIN"/>
    <property type="match status" value="1"/>
</dbReference>
<reference evidence="3 4" key="1">
    <citation type="journal article" date="2015" name="Antonie Van Leeuwenhoek">
        <title>Oceanobacillus bengalensis sp. nov., a bacterium isolated from seawater of the Bay of Bengal.</title>
        <authorList>
            <person name="Yongchang O."/>
            <person name="Xiang W."/>
            <person name="Wang G."/>
        </authorList>
    </citation>
    <scope>NUCLEOTIDE SEQUENCE [LARGE SCALE GENOMIC DNA]</scope>
    <source>
        <strain evidence="3 4">MCCC 1K00260</strain>
    </source>
</reference>
<dbReference type="SUPFAM" id="SSF53098">
    <property type="entry name" value="Ribonuclease H-like"/>
    <property type="match status" value="1"/>
</dbReference>
<dbReference type="GO" id="GO:0003676">
    <property type="term" value="F:nucleic acid binding"/>
    <property type="evidence" value="ECO:0007669"/>
    <property type="project" value="InterPro"/>
</dbReference>
<dbReference type="OrthoDB" id="92877at2"/>
<comment type="similarity">
    <text evidence="1">Belongs to the transposase IS21/IS408/IS1162 family.</text>
</comment>
<dbReference type="InterPro" id="IPR012337">
    <property type="entry name" value="RNaseH-like_sf"/>
</dbReference>